<dbReference type="EMBL" id="JAODUP010000087">
    <property type="protein sequence ID" value="KAK2163017.1"/>
    <property type="molecule type" value="Genomic_DNA"/>
</dbReference>
<feature type="signal peptide" evidence="4">
    <location>
        <begin position="1"/>
        <end position="21"/>
    </location>
</feature>
<proteinExistence type="predicted"/>
<evidence type="ECO:0000256" key="4">
    <source>
        <dbReference type="SAM" id="SignalP"/>
    </source>
</evidence>
<feature type="disulfide bond" evidence="2">
    <location>
        <begin position="24"/>
        <end position="67"/>
    </location>
</feature>
<feature type="transmembrane region" description="Helical" evidence="3">
    <location>
        <begin position="91"/>
        <end position="114"/>
    </location>
</feature>
<comment type="caution">
    <text evidence="6">The sequence shown here is derived from an EMBL/GenBank/DDBJ whole genome shotgun (WGS) entry which is preliminary data.</text>
</comment>
<evidence type="ECO:0000313" key="7">
    <source>
        <dbReference type="Proteomes" id="UP001208570"/>
    </source>
</evidence>
<gene>
    <name evidence="6" type="ORF">LSH36_87g02008</name>
</gene>
<feature type="chain" id="PRO_5042000427" description="Sushi domain-containing protein" evidence="4">
    <location>
        <begin position="22"/>
        <end position="187"/>
    </location>
</feature>
<keyword evidence="2" id="KW-0768">Sushi</keyword>
<dbReference type="SUPFAM" id="SSF57535">
    <property type="entry name" value="Complement control module/SCR domain"/>
    <property type="match status" value="1"/>
</dbReference>
<keyword evidence="1 2" id="KW-1015">Disulfide bond</keyword>
<keyword evidence="3" id="KW-0472">Membrane</keyword>
<evidence type="ECO:0000259" key="5">
    <source>
        <dbReference type="PROSITE" id="PS50923"/>
    </source>
</evidence>
<dbReference type="InterPro" id="IPR000436">
    <property type="entry name" value="Sushi_SCR_CCP_dom"/>
</dbReference>
<keyword evidence="3" id="KW-0812">Transmembrane</keyword>
<keyword evidence="4" id="KW-0732">Signal</keyword>
<name>A0AAD9K1A0_9ANNE</name>
<feature type="domain" description="Sushi" evidence="5">
    <location>
        <begin position="22"/>
        <end position="82"/>
    </location>
</feature>
<evidence type="ECO:0000256" key="3">
    <source>
        <dbReference type="SAM" id="Phobius"/>
    </source>
</evidence>
<reference evidence="6" key="1">
    <citation type="journal article" date="2023" name="Mol. Biol. Evol.">
        <title>Third-Generation Sequencing Reveals the Adaptive Role of the Epigenome in Three Deep-Sea Polychaetes.</title>
        <authorList>
            <person name="Perez M."/>
            <person name="Aroh O."/>
            <person name="Sun Y."/>
            <person name="Lan Y."/>
            <person name="Juniper S.K."/>
            <person name="Young C.R."/>
            <person name="Angers B."/>
            <person name="Qian P.Y."/>
        </authorList>
    </citation>
    <scope>NUCLEOTIDE SEQUENCE</scope>
    <source>
        <strain evidence="6">P08H-3</strain>
    </source>
</reference>
<dbReference type="Proteomes" id="UP001208570">
    <property type="component" value="Unassembled WGS sequence"/>
</dbReference>
<keyword evidence="3" id="KW-1133">Transmembrane helix</keyword>
<evidence type="ECO:0000256" key="1">
    <source>
        <dbReference type="ARBA" id="ARBA00023157"/>
    </source>
</evidence>
<dbReference type="CDD" id="cd00033">
    <property type="entry name" value="CCP"/>
    <property type="match status" value="1"/>
</dbReference>
<dbReference type="InterPro" id="IPR035976">
    <property type="entry name" value="Sushi/SCR/CCP_sf"/>
</dbReference>
<dbReference type="Gene3D" id="2.10.70.10">
    <property type="entry name" value="Complement Module, domain 1"/>
    <property type="match status" value="1"/>
</dbReference>
<feature type="disulfide bond" evidence="2">
    <location>
        <begin position="53"/>
        <end position="80"/>
    </location>
</feature>
<keyword evidence="7" id="KW-1185">Reference proteome</keyword>
<protein>
    <recommendedName>
        <fullName evidence="5">Sushi domain-containing protein</fullName>
    </recommendedName>
</protein>
<dbReference type="AlphaFoldDB" id="A0AAD9K1A0"/>
<dbReference type="Pfam" id="PF00084">
    <property type="entry name" value="Sushi"/>
    <property type="match status" value="1"/>
</dbReference>
<evidence type="ECO:0000313" key="6">
    <source>
        <dbReference type="EMBL" id="KAK2163017.1"/>
    </source>
</evidence>
<accession>A0AAD9K1A0</accession>
<evidence type="ECO:0000256" key="2">
    <source>
        <dbReference type="PROSITE-ProRule" id="PRU00302"/>
    </source>
</evidence>
<organism evidence="6 7">
    <name type="scientific">Paralvinella palmiformis</name>
    <dbReference type="NCBI Taxonomy" id="53620"/>
    <lineage>
        <taxon>Eukaryota</taxon>
        <taxon>Metazoa</taxon>
        <taxon>Spiralia</taxon>
        <taxon>Lophotrochozoa</taxon>
        <taxon>Annelida</taxon>
        <taxon>Polychaeta</taxon>
        <taxon>Sedentaria</taxon>
        <taxon>Canalipalpata</taxon>
        <taxon>Terebellida</taxon>
        <taxon>Terebelliformia</taxon>
        <taxon>Alvinellidae</taxon>
        <taxon>Paralvinella</taxon>
    </lineage>
</organism>
<dbReference type="PROSITE" id="PS50923">
    <property type="entry name" value="SUSHI"/>
    <property type="match status" value="1"/>
</dbReference>
<sequence>MFIGLSLSLLTVASLARISETVNCLKPDLTARQYSISTEAESYSPGYEFNVICRPGYKDGGMGLMVCQSDGVWGGAFPSCTNYYPELSVPWYGVLIVIFSLMIGISCAVPRLWFWIRSLKKVKVAPAEKIKLQDYFCEKSETPNLEMKKHLPWFKTNRVRQGPSVLPPIMTPFAEKHHKRAKNSLKF</sequence>